<reference evidence="2" key="1">
    <citation type="submission" date="2023-07" db="EMBL/GenBank/DDBJ databases">
        <authorList>
            <person name="Stuckert A."/>
        </authorList>
    </citation>
    <scope>NUCLEOTIDE SEQUENCE</scope>
</reference>
<proteinExistence type="predicted"/>
<sequence>MSAEPTQHRALPNTATPDWDGSRIIALMCRTTERSLFPAQGQQNRPTPAAATLLNTYEISSRKNEADEIKMAFESRAKSLLQENEELKQKIQKLEFRITDLHQKINELNEDNDRIKERLKKTEKEKQQLSEALDEAKEQEREALEISRGLENQLDDTKRSLTRISHEHQQLSEMLKDESNQKEQLRNLKNEMENERWQLDKTIERLQKEAFLEQKLSIILHKNSTPKFKEFNYKL</sequence>
<evidence type="ECO:0000256" key="1">
    <source>
        <dbReference type="SAM" id="Coils"/>
    </source>
</evidence>
<name>A0ABN9LUB3_9NEOB</name>
<dbReference type="EMBL" id="CAUEEQ010032593">
    <property type="protein sequence ID" value="CAJ0950973.1"/>
    <property type="molecule type" value="Genomic_DNA"/>
</dbReference>
<evidence type="ECO:0000313" key="2">
    <source>
        <dbReference type="EMBL" id="CAJ0950973.1"/>
    </source>
</evidence>
<dbReference type="PANTHER" id="PTHR46349:SF2">
    <property type="entry name" value="CINGULIN-LIKE PROTEIN 1"/>
    <property type="match status" value="1"/>
</dbReference>
<keyword evidence="3" id="KW-1185">Reference proteome</keyword>
<dbReference type="PANTHER" id="PTHR46349">
    <property type="entry name" value="CINGULIN-LIKE PROTEIN 1-RELATED"/>
    <property type="match status" value="1"/>
</dbReference>
<keyword evidence="1" id="KW-0175">Coiled coil</keyword>
<evidence type="ECO:0000313" key="3">
    <source>
        <dbReference type="Proteomes" id="UP001176940"/>
    </source>
</evidence>
<organism evidence="2 3">
    <name type="scientific">Ranitomeya imitator</name>
    <name type="common">mimic poison frog</name>
    <dbReference type="NCBI Taxonomy" id="111125"/>
    <lineage>
        <taxon>Eukaryota</taxon>
        <taxon>Metazoa</taxon>
        <taxon>Chordata</taxon>
        <taxon>Craniata</taxon>
        <taxon>Vertebrata</taxon>
        <taxon>Euteleostomi</taxon>
        <taxon>Amphibia</taxon>
        <taxon>Batrachia</taxon>
        <taxon>Anura</taxon>
        <taxon>Neobatrachia</taxon>
        <taxon>Hyloidea</taxon>
        <taxon>Dendrobatidae</taxon>
        <taxon>Dendrobatinae</taxon>
        <taxon>Ranitomeya</taxon>
    </lineage>
</organism>
<comment type="caution">
    <text evidence="2">The sequence shown here is derived from an EMBL/GenBank/DDBJ whole genome shotgun (WGS) entry which is preliminary data.</text>
</comment>
<feature type="coiled-coil region" evidence="1">
    <location>
        <begin position="70"/>
        <end position="209"/>
    </location>
</feature>
<dbReference type="Proteomes" id="UP001176940">
    <property type="component" value="Unassembled WGS sequence"/>
</dbReference>
<accession>A0ABN9LUB3</accession>
<gene>
    <name evidence="2" type="ORF">RIMI_LOCUS13267217</name>
</gene>
<protein>
    <submittedName>
        <fullName evidence="2">Uncharacterized protein</fullName>
    </submittedName>
</protein>